<feature type="non-terminal residue" evidence="2">
    <location>
        <position position="1"/>
    </location>
</feature>
<reference evidence="2" key="1">
    <citation type="journal article" date="2019" name="Sci. Rep.">
        <title>Draft genome of Tanacetum cinerariifolium, the natural source of mosquito coil.</title>
        <authorList>
            <person name="Yamashiro T."/>
            <person name="Shiraishi A."/>
            <person name="Satake H."/>
            <person name="Nakayama K."/>
        </authorList>
    </citation>
    <scope>NUCLEOTIDE SEQUENCE</scope>
</reference>
<proteinExistence type="predicted"/>
<dbReference type="EMBL" id="BKCJ011816171">
    <property type="protein sequence ID" value="GFD55279.1"/>
    <property type="molecule type" value="Genomic_DNA"/>
</dbReference>
<protein>
    <submittedName>
        <fullName evidence="2">Uncharacterized protein</fullName>
    </submittedName>
</protein>
<feature type="compositionally biased region" description="Basic and acidic residues" evidence="1">
    <location>
        <begin position="10"/>
        <end position="32"/>
    </location>
</feature>
<evidence type="ECO:0000256" key="1">
    <source>
        <dbReference type="SAM" id="MobiDB-lite"/>
    </source>
</evidence>
<feature type="non-terminal residue" evidence="2">
    <location>
        <position position="95"/>
    </location>
</feature>
<dbReference type="AlphaFoldDB" id="A0A699X6W7"/>
<sequence>AAAGGPGGHGSRDGSSVDHAKRGGRRAVEAHGRGPRQVGARERNAGAHQPACGADAGEGGHGEARRVQQHPDGAAAVVGREQVGLAIAVDIGRRD</sequence>
<name>A0A699X6W7_TANCI</name>
<accession>A0A699X6W7</accession>
<gene>
    <name evidence="2" type="ORF">Tci_927248</name>
</gene>
<organism evidence="2">
    <name type="scientific">Tanacetum cinerariifolium</name>
    <name type="common">Dalmatian daisy</name>
    <name type="synonym">Chrysanthemum cinerariifolium</name>
    <dbReference type="NCBI Taxonomy" id="118510"/>
    <lineage>
        <taxon>Eukaryota</taxon>
        <taxon>Viridiplantae</taxon>
        <taxon>Streptophyta</taxon>
        <taxon>Embryophyta</taxon>
        <taxon>Tracheophyta</taxon>
        <taxon>Spermatophyta</taxon>
        <taxon>Magnoliopsida</taxon>
        <taxon>eudicotyledons</taxon>
        <taxon>Gunneridae</taxon>
        <taxon>Pentapetalae</taxon>
        <taxon>asterids</taxon>
        <taxon>campanulids</taxon>
        <taxon>Asterales</taxon>
        <taxon>Asteraceae</taxon>
        <taxon>Asteroideae</taxon>
        <taxon>Anthemideae</taxon>
        <taxon>Anthemidinae</taxon>
        <taxon>Tanacetum</taxon>
    </lineage>
</organism>
<feature type="region of interest" description="Disordered" evidence="1">
    <location>
        <begin position="1"/>
        <end position="76"/>
    </location>
</feature>
<comment type="caution">
    <text evidence="2">The sequence shown here is derived from an EMBL/GenBank/DDBJ whole genome shotgun (WGS) entry which is preliminary data.</text>
</comment>
<evidence type="ECO:0000313" key="2">
    <source>
        <dbReference type="EMBL" id="GFD55279.1"/>
    </source>
</evidence>